<evidence type="ECO:0000256" key="1">
    <source>
        <dbReference type="SAM" id="MobiDB-lite"/>
    </source>
</evidence>
<dbReference type="AlphaFoldDB" id="A0A0D7AZV5"/>
<reference evidence="2 3" key="1">
    <citation type="journal article" date="2015" name="Fungal Genet. Biol.">
        <title>Evolution of novel wood decay mechanisms in Agaricales revealed by the genome sequences of Fistulina hepatica and Cylindrobasidium torrendii.</title>
        <authorList>
            <person name="Floudas D."/>
            <person name="Held B.W."/>
            <person name="Riley R."/>
            <person name="Nagy L.G."/>
            <person name="Koehler G."/>
            <person name="Ransdell A.S."/>
            <person name="Younus H."/>
            <person name="Chow J."/>
            <person name="Chiniquy J."/>
            <person name="Lipzen A."/>
            <person name="Tritt A."/>
            <person name="Sun H."/>
            <person name="Haridas S."/>
            <person name="LaButti K."/>
            <person name="Ohm R.A."/>
            <person name="Kues U."/>
            <person name="Blanchette R.A."/>
            <person name="Grigoriev I.V."/>
            <person name="Minto R.E."/>
            <person name="Hibbett D.S."/>
        </authorList>
    </citation>
    <scope>NUCLEOTIDE SEQUENCE [LARGE SCALE GENOMIC DNA]</scope>
    <source>
        <strain evidence="2 3">FP15055 ss-10</strain>
    </source>
</reference>
<keyword evidence="3" id="KW-1185">Reference proteome</keyword>
<accession>A0A0D7AZV5</accession>
<feature type="region of interest" description="Disordered" evidence="1">
    <location>
        <begin position="38"/>
        <end position="60"/>
    </location>
</feature>
<dbReference type="EMBL" id="KN880665">
    <property type="protein sequence ID" value="KIY63903.1"/>
    <property type="molecule type" value="Genomic_DNA"/>
</dbReference>
<sequence length="183" mass="19534">MSSSSSSWSHDSSAQCSALCWSYSSSARSRSRVYSSSTYSSSAECPRSWSSTSPASSSCPWCPRTHTNPPNTSPPPRIVPCCSTSNANLTHLFRAALASSHASVFSVHCCARLLPATPVFVAPAKDVRFEGASHPTTPHTSPLTPSFLPFHSSFFLPASSSSTRTVLSAFSRSARVWRVVGRG</sequence>
<gene>
    <name evidence="2" type="ORF">CYLTODRAFT_120229</name>
</gene>
<proteinExistence type="predicted"/>
<organism evidence="2 3">
    <name type="scientific">Cylindrobasidium torrendii FP15055 ss-10</name>
    <dbReference type="NCBI Taxonomy" id="1314674"/>
    <lineage>
        <taxon>Eukaryota</taxon>
        <taxon>Fungi</taxon>
        <taxon>Dikarya</taxon>
        <taxon>Basidiomycota</taxon>
        <taxon>Agaricomycotina</taxon>
        <taxon>Agaricomycetes</taxon>
        <taxon>Agaricomycetidae</taxon>
        <taxon>Agaricales</taxon>
        <taxon>Marasmiineae</taxon>
        <taxon>Physalacriaceae</taxon>
        <taxon>Cylindrobasidium</taxon>
    </lineage>
</organism>
<evidence type="ECO:0000313" key="2">
    <source>
        <dbReference type="EMBL" id="KIY63903.1"/>
    </source>
</evidence>
<protein>
    <submittedName>
        <fullName evidence="2">Uncharacterized protein</fullName>
    </submittedName>
</protein>
<name>A0A0D7AZV5_9AGAR</name>
<dbReference type="Proteomes" id="UP000054007">
    <property type="component" value="Unassembled WGS sequence"/>
</dbReference>
<evidence type="ECO:0000313" key="3">
    <source>
        <dbReference type="Proteomes" id="UP000054007"/>
    </source>
</evidence>